<protein>
    <submittedName>
        <fullName evidence="4">DUF1983 domain-containing protein</fullName>
    </submittedName>
</protein>
<dbReference type="RefSeq" id="WP_179921729.1">
    <property type="nucleotide sequence ID" value="NZ_CP058690.1"/>
</dbReference>
<evidence type="ECO:0000313" key="4">
    <source>
        <dbReference type="EMBL" id="QLH15844.1"/>
    </source>
</evidence>
<sequence length="2035" mass="213854">MLKNLLLAALAIGIAGPAHAGPVAAVVAWVGNAMAAGGWLGAVTQMAVGLGASLLSGVIAKAVADRPKIDVQFEAQFGDDTSLSFVVGDYATAGKVKYIGSWGKNSRYITEVIEVSCLPQTGLSAIWVDDEAGTVLDDDDTDGTGYNLGRPVTNYDDPGDDGAGHRIWVRWIDGTQTAADPMLVAVFGDDPDYPWTSAMIGMGKSYAVVTTRYDDDTLTSKPSYLFQPAPLSMYDPREDSMVGGYGSQRWGNRSTYKPTRNPAVIAYNIIRGIYLGSEWIFGGRNLPAWRLPLAEWFAAMNACDEPVALAGGETEPAYRCGLRISADMSPADVLEEIGRAANMRFAEVGGMIKPIVDLPGAAVFGLTDDDILITEGQSYKPFNSLDDTFNALSATYPEPAEKWSSKDAPEYVDADATAEDGDRYLPTSLAYPAAPYRHQVQRLMRAQMRDYRRMRRHQFHLPPDAYALEPGVDMVSWTSARNGYINKLFVVEDVAKTPGMNVLVTLREVDPGDYDWSSDFEMPTDVVTPVVPRPWVEVVTGLSVEGVIIRDASSNARRPAIRVSCSGDEVGITEIHIQARVSGRSELLIDALRPFGAPYSWYLLDVLPAETYDARAALISERTPRRQWSVWHTVTTPNVRLSREELEADILADLEKLEQWITDGVDDLAEELLALAQAIEAEATARADAAAQLAQDLAAEAQARADAIAAEQQARAAAVQGLADDLAAQAQAQANAVQAVADALATEQQGRLEDARNLADNWRQLRDRVGAITAEVVELANADHLAREEIRRSIALQIGELRASYDERISTIVGNNLAAVQRIETLEAASGNLTAEVRRVDQARIDGENALALSIASLAVGTDNQFDAAHIWHFDASVEGWTGGAWQTGGWLRTSGQLTSPAGLDLAGARYSQIRLRLRRSGSVTWAGYAWWAAAGQAWDAARRIAIAEPTWTEDVGLITVTVPWTGAIDRVRLEFGTGTLDLDWIALGRPAPGASSAELDSLRQAMISADEAMAEDITQIDARLAGAEGDLGAQAGAIDGLEARVTTAEGTITAQGSALTALEGRVTDAEAQVDLNADAIDALKTYVESGGDGSQVVAAEAIRALRSAVRRLAAEGAEAAARDHLGIRQVREYVAEASQSLTTRIDLTDSQVRVVAEAVTLLQAAIPGLASAQALQSLVTTVIEQGDLLSSQAQAITDLQAGLDGKASAGALQQLGATVTGQGNTITAQGQAITALQSGLADKADASAVQQLGTTVAQHGADLSAQGQAITSIEAELGDLGTALADKAGASALQALEGRVDAAEGTITAQGSALTALEGRVTDAEAQTEANAGAIDALRTYVESGGDGSQVVAAEAIRALRSAVRRLAAEGAEAAARDHLGIRQVREYVAEASQSLNTRIDLTDSQVRVVAEAVTLLQAAIPGLASAQALQALVTTVIEQGDLLSSQAQAITDLQAGLDGKASAGALQQLGATVTGQGNTITAQGQAITALQSGLAEKADASAVQQLGTTVAQHGVDLSAQGQAITSIEAELGDLGTALAGKAGASALQALEGRVDAAEGTITAQSGLITNLRNDVDGKAAASALSALESLVSQQAGQISSQGSAIVSLNNSLSDTIILAEGKGRVFVQDAPPPVAQRLAQNLWIDTTGGNNIPKRWNGSAWVAVRDKAATDALAQVATKAEASALQALSNTVSQQGDVISSHGSAITTLENTIADPSSGLGSKASSTALTALTSRVSATETVANSKSRIHRGATPPANPSPSDVWYDTANRNKGWRWNGEQWTSIEDGDIPQLLTNVSAQADAITVLDSSVGRMRAGGRFRVSTAATPTGAQARIGLHAEASDGQATHSAGLFLTAESNGATSVTVMADRFAVVTGSGPDATRRVPFIVRDNEVWIDTARIASASIGTLHLEDGAVSTFERVYSADTIYGTGTVQTLTYTVGRPGPQVVFCAATVGANGQTDWITVRLYRNGTAIYQTRYAYEIAGVDINFSYIDPEHLSGTVTYRLDVGAFGTGATLGGVSKRFLGVLNVYK</sequence>
<accession>A0A7H9BWQ1</accession>
<name>A0A7H9BWQ1_PARPN</name>
<feature type="chain" id="PRO_5028835987" evidence="2">
    <location>
        <begin position="21"/>
        <end position="2035"/>
    </location>
</feature>
<evidence type="ECO:0000256" key="1">
    <source>
        <dbReference type="SAM" id="MobiDB-lite"/>
    </source>
</evidence>
<feature type="region of interest" description="Disordered" evidence="1">
    <location>
        <begin position="1744"/>
        <end position="1767"/>
    </location>
</feature>
<evidence type="ECO:0000313" key="5">
    <source>
        <dbReference type="Proteomes" id="UP000509322"/>
    </source>
</evidence>
<organism evidence="4 5">
    <name type="scientific">Paracoccus pantotrophus</name>
    <name type="common">Thiosphaera pantotropha</name>
    <dbReference type="NCBI Taxonomy" id="82367"/>
    <lineage>
        <taxon>Bacteria</taxon>
        <taxon>Pseudomonadati</taxon>
        <taxon>Pseudomonadota</taxon>
        <taxon>Alphaproteobacteria</taxon>
        <taxon>Rhodobacterales</taxon>
        <taxon>Paracoccaceae</taxon>
        <taxon>Paracoccus</taxon>
    </lineage>
</organism>
<keyword evidence="2" id="KW-0732">Signal</keyword>
<evidence type="ECO:0000256" key="2">
    <source>
        <dbReference type="SAM" id="SignalP"/>
    </source>
</evidence>
<evidence type="ECO:0000259" key="3">
    <source>
        <dbReference type="Pfam" id="PF09327"/>
    </source>
</evidence>
<feature type="signal peptide" evidence="2">
    <location>
        <begin position="1"/>
        <end position="20"/>
    </location>
</feature>
<dbReference type="InterPro" id="IPR015406">
    <property type="entry name" value="GpJ_CSF"/>
</dbReference>
<proteinExistence type="predicted"/>
<dbReference type="EMBL" id="CP058690">
    <property type="protein sequence ID" value="QLH15844.1"/>
    <property type="molecule type" value="Genomic_DNA"/>
</dbReference>
<dbReference type="Pfam" id="PF09327">
    <property type="entry name" value="Phage_Tail_Tip"/>
    <property type="match status" value="1"/>
</dbReference>
<dbReference type="Gene3D" id="1.20.5.340">
    <property type="match status" value="4"/>
</dbReference>
<gene>
    <name evidence="4" type="ORF">HYQ43_17060</name>
</gene>
<feature type="domain" description="Tip attachment protein J central straight fiber" evidence="3">
    <location>
        <begin position="1834"/>
        <end position="1916"/>
    </location>
</feature>
<dbReference type="Proteomes" id="UP000509322">
    <property type="component" value="Chromosome 2"/>
</dbReference>
<reference evidence="4 5" key="1">
    <citation type="submission" date="2020-07" db="EMBL/GenBank/DDBJ databases">
        <title>The complete genome of Paracoccus pantotrophus ACCC 10489.</title>
        <authorList>
            <person name="Si Y."/>
        </authorList>
    </citation>
    <scope>NUCLEOTIDE SEQUENCE [LARGE SCALE GENOMIC DNA]</scope>
    <source>
        <strain evidence="4 5">ACCC10489</strain>
    </source>
</reference>